<reference evidence="2" key="1">
    <citation type="journal article" date="2014" name="Proc. Natl. Acad. Sci. U.S.A.">
        <title>Extensive sampling of basidiomycete genomes demonstrates inadequacy of the white-rot/brown-rot paradigm for wood decay fungi.</title>
        <authorList>
            <person name="Riley R."/>
            <person name="Salamov A.A."/>
            <person name="Brown D.W."/>
            <person name="Nagy L.G."/>
            <person name="Floudas D."/>
            <person name="Held B.W."/>
            <person name="Levasseur A."/>
            <person name="Lombard V."/>
            <person name="Morin E."/>
            <person name="Otillar R."/>
            <person name="Lindquist E.A."/>
            <person name="Sun H."/>
            <person name="LaButti K.M."/>
            <person name="Schmutz J."/>
            <person name="Jabbour D."/>
            <person name="Luo H."/>
            <person name="Baker S.E."/>
            <person name="Pisabarro A.G."/>
            <person name="Walton J.D."/>
            <person name="Blanchette R.A."/>
            <person name="Henrissat B."/>
            <person name="Martin F."/>
            <person name="Cullen D."/>
            <person name="Hibbett D.S."/>
            <person name="Grigoriev I.V."/>
        </authorList>
    </citation>
    <scope>NUCLEOTIDE SEQUENCE [LARGE SCALE GENOMIC DNA]</scope>
    <source>
        <strain evidence="2">FD-172 SS1</strain>
    </source>
</reference>
<accession>A0A067MY42</accession>
<name>A0A067MY42_BOTB1</name>
<keyword evidence="2" id="KW-1185">Reference proteome</keyword>
<evidence type="ECO:0000313" key="2">
    <source>
        <dbReference type="Proteomes" id="UP000027195"/>
    </source>
</evidence>
<organism evidence="1 2">
    <name type="scientific">Botryobasidium botryosum (strain FD-172 SS1)</name>
    <dbReference type="NCBI Taxonomy" id="930990"/>
    <lineage>
        <taxon>Eukaryota</taxon>
        <taxon>Fungi</taxon>
        <taxon>Dikarya</taxon>
        <taxon>Basidiomycota</taxon>
        <taxon>Agaricomycotina</taxon>
        <taxon>Agaricomycetes</taxon>
        <taxon>Cantharellales</taxon>
        <taxon>Botryobasidiaceae</taxon>
        <taxon>Botryobasidium</taxon>
    </lineage>
</organism>
<dbReference type="EMBL" id="KL198019">
    <property type="protein sequence ID" value="KDQ19620.1"/>
    <property type="molecule type" value="Genomic_DNA"/>
</dbReference>
<dbReference type="Proteomes" id="UP000027195">
    <property type="component" value="Unassembled WGS sequence"/>
</dbReference>
<gene>
    <name evidence="1" type="ORF">BOTBODRAFT_636603</name>
</gene>
<evidence type="ECO:0000313" key="1">
    <source>
        <dbReference type="EMBL" id="KDQ19620.1"/>
    </source>
</evidence>
<protein>
    <submittedName>
        <fullName evidence="1">Uncharacterized protein</fullName>
    </submittedName>
</protein>
<sequence length="395" mass="44205">MARSTRYNLPDFQTLPKCRSRCYLFRHEEEAVNGSGSIFDRNQYKLIRAEYFSTASILGYIPPGAESIGQETAIPNYCWAYGRAIDFICPALCYSFVGSLSGALPCAFLHTVLSSVPGPELIIAGLYICIAVYFHKSSPLTPVRVAMHCLAFHLAMIEVEMAMTGGRAALSEISGVEQASLFPIQLSLFAAFETIPKHPLRSELAQAVPIIRDFTLNLRYRDSPRDDESVKKLEELLVYVDQALQSLERLHSATRPLSASLLIPFDMLKSQIDKSLHFSTRMSQAALARRARYEMYRHSPLITELCIKELLFYGEEFGYWVQKLECGFWSVLEDIVGGESGALLEGKDANTLLVVWNSLGGDHAATHRFIKAVNIASNNHAAFRTPPRRIPPFEI</sequence>
<dbReference type="InParanoid" id="A0A067MY42"/>
<dbReference type="HOGENOM" id="CLU_698269_0_0_1"/>
<proteinExistence type="predicted"/>
<dbReference type="AlphaFoldDB" id="A0A067MY42"/>